<name>A0A409Y1A2_9AGAR</name>
<dbReference type="Gene3D" id="3.40.50.150">
    <property type="entry name" value="Vaccinia Virus protein VP39"/>
    <property type="match status" value="1"/>
</dbReference>
<feature type="compositionally biased region" description="Pro residues" evidence="1">
    <location>
        <begin position="136"/>
        <end position="151"/>
    </location>
</feature>
<feature type="compositionally biased region" description="Low complexity" evidence="1">
    <location>
        <begin position="867"/>
        <end position="876"/>
    </location>
</feature>
<dbReference type="EMBL" id="NHYE01001327">
    <property type="protein sequence ID" value="PPQ96782.1"/>
    <property type="molecule type" value="Genomic_DNA"/>
</dbReference>
<reference evidence="3 4" key="1">
    <citation type="journal article" date="2018" name="Evol. Lett.">
        <title>Horizontal gene cluster transfer increased hallucinogenic mushroom diversity.</title>
        <authorList>
            <person name="Reynolds H.T."/>
            <person name="Vijayakumar V."/>
            <person name="Gluck-Thaler E."/>
            <person name="Korotkin H.B."/>
            <person name="Matheny P.B."/>
            <person name="Slot J.C."/>
        </authorList>
    </citation>
    <scope>NUCLEOTIDE SEQUENCE [LARGE SCALE GENOMIC DNA]</scope>
    <source>
        <strain evidence="3 4">SRW20</strain>
    </source>
</reference>
<feature type="region of interest" description="Disordered" evidence="1">
    <location>
        <begin position="1"/>
        <end position="375"/>
    </location>
</feature>
<feature type="compositionally biased region" description="Polar residues" evidence="1">
    <location>
        <begin position="218"/>
        <end position="230"/>
    </location>
</feature>
<feature type="compositionally biased region" description="Pro residues" evidence="1">
    <location>
        <begin position="180"/>
        <end position="201"/>
    </location>
</feature>
<feature type="compositionally biased region" description="Low complexity" evidence="1">
    <location>
        <begin position="268"/>
        <end position="290"/>
    </location>
</feature>
<protein>
    <recommendedName>
        <fullName evidence="2">Methyltransferase domain-containing protein</fullName>
    </recommendedName>
</protein>
<dbReference type="InterPro" id="IPR041698">
    <property type="entry name" value="Methyltransf_25"/>
</dbReference>
<dbReference type="SUPFAM" id="SSF53335">
    <property type="entry name" value="S-adenosyl-L-methionine-dependent methyltransferases"/>
    <property type="match status" value="1"/>
</dbReference>
<keyword evidence="4" id="KW-1185">Reference proteome</keyword>
<sequence>MSSRAAASRKRLAGEDKRPSSSKGFFSRSKSANAVPPQLDPSPFVDPSHVANREANRPGSSRSPLDLEGGLARVRRNSVDTISQRTISAPYGGSRNGSPYPSPPQQEYQAIRISPAGSPVTQSPTGQVPYIEASYQPPPPIIATYQPPPPVHFTSALPSQTAYPDTIEPLSGVESLSSFPAPPSYPPPIPLPAHLPSPSTSPPQTSLLLQSSQKQSPRNDSPTPTYTSSHLPLPEEQYLPSPPHIPASLQPQAYVGLGHAYPSPPPSTRLSPLRVSQVSLSSDSSSSSDSEIAYIPREASSSNAVRPITPQRVAFPISPQSPGYASPHIRYAESTSGSSDSSGRSPVDAGPSSPTPKFIFPGSRSVAKPKVSKKISTSAINVVRAPVRQEDFVAYKTPESSSTAPAGLITQRQDSPLVSDTASTNSGGSSSSSNNSNGSPSMPPSGYRFPVGRSKAQPSKVPTFPKRRFGNPSEANAEGGRRRFIGLLVKKKKKSKEPLNSSRGPNSVSPPPTSGGADSGSADLQSGVEAQGAGQRIKSRIGSYPFDPYNSILLDNDRLTGELLMRLNPTASPSYHNYGNMPPTSVLDLGCGEGHWVVDAAIAWKGYGTKVTGYDMVDISQRLLSWAEEQGVKDNIRFVQGNFVKQRLPFSDDSFDLVRMSCLALSLPADSWMPVLQEVNRVLMVGGRLELIDDYVFFPYGKAASALDSLSSGSSDSVGSVAPQLDVTIPSASFTTFSIYNGQVTNPGLGSSADSLLYALDEEDVDDDSQTVHEFNPQKASSSSRNGRRPRDSMRYTGISPELWNNFAATSRDLEALFEHMLFYKFGISTDPNDFILGMMKDVFGHAREVSTMHLTLAPPDFGDNNRPSGLRSRSSSSDRRRQSMGLSRSPGLVLWPSTFLPMTQTEIEIHASKHLRLLLSCKNVLVEHALEATDDDEIDEDSVLEAMAEYESFLRHRFNPPPMSMLSRNNSPYLDTDAVSIQESIADSVSADDREEMWQIQSEFEEFMTMSRQRNAEEERPDTPSTPRLRPTRKDSTPTISTFPGTMSSPIGDDSQASTIARDTFEPSFSTPPFYSKNELTHVRTFRVYEAIKLDSALFGTAI</sequence>
<dbReference type="Pfam" id="PF13649">
    <property type="entry name" value="Methyltransf_25"/>
    <property type="match status" value="1"/>
</dbReference>
<feature type="region of interest" description="Disordered" evidence="1">
    <location>
        <begin position="768"/>
        <end position="794"/>
    </location>
</feature>
<organism evidence="3 4">
    <name type="scientific">Gymnopilus dilepis</name>
    <dbReference type="NCBI Taxonomy" id="231916"/>
    <lineage>
        <taxon>Eukaryota</taxon>
        <taxon>Fungi</taxon>
        <taxon>Dikarya</taxon>
        <taxon>Basidiomycota</taxon>
        <taxon>Agaricomycotina</taxon>
        <taxon>Agaricomycetes</taxon>
        <taxon>Agaricomycetidae</taxon>
        <taxon>Agaricales</taxon>
        <taxon>Agaricineae</taxon>
        <taxon>Hymenogastraceae</taxon>
        <taxon>Gymnopilus</taxon>
    </lineage>
</organism>
<feature type="compositionally biased region" description="Polar residues" evidence="1">
    <location>
        <begin position="398"/>
        <end position="422"/>
    </location>
</feature>
<dbReference type="STRING" id="231916.A0A409Y1A2"/>
<dbReference type="OrthoDB" id="2013972at2759"/>
<feature type="compositionally biased region" description="Low complexity" evidence="1">
    <location>
        <begin position="423"/>
        <end position="446"/>
    </location>
</feature>
<dbReference type="GO" id="GO:0008168">
    <property type="term" value="F:methyltransferase activity"/>
    <property type="evidence" value="ECO:0007669"/>
    <property type="project" value="TreeGrafter"/>
</dbReference>
<dbReference type="CDD" id="cd02440">
    <property type="entry name" value="AdoMet_MTases"/>
    <property type="match status" value="1"/>
</dbReference>
<accession>A0A409Y1A2</accession>
<feature type="region of interest" description="Disordered" evidence="1">
    <location>
        <begin position="1012"/>
        <end position="1057"/>
    </location>
</feature>
<comment type="caution">
    <text evidence="3">The sequence shown here is derived from an EMBL/GenBank/DDBJ whole genome shotgun (WGS) entry which is preliminary data.</text>
</comment>
<evidence type="ECO:0000313" key="4">
    <source>
        <dbReference type="Proteomes" id="UP000284706"/>
    </source>
</evidence>
<dbReference type="InterPro" id="IPR029063">
    <property type="entry name" value="SAM-dependent_MTases_sf"/>
</dbReference>
<feature type="compositionally biased region" description="Low complexity" evidence="1">
    <location>
        <begin position="334"/>
        <end position="345"/>
    </location>
</feature>
<feature type="domain" description="Methyltransferase" evidence="2">
    <location>
        <begin position="586"/>
        <end position="687"/>
    </location>
</feature>
<feature type="compositionally biased region" description="Polar residues" evidence="1">
    <location>
        <begin position="498"/>
        <end position="507"/>
    </location>
</feature>
<evidence type="ECO:0000256" key="1">
    <source>
        <dbReference type="SAM" id="MobiDB-lite"/>
    </source>
</evidence>
<gene>
    <name evidence="3" type="ORF">CVT26_006266</name>
</gene>
<evidence type="ECO:0000313" key="3">
    <source>
        <dbReference type="EMBL" id="PPQ96782.1"/>
    </source>
</evidence>
<dbReference type="AlphaFoldDB" id="A0A409Y1A2"/>
<dbReference type="PANTHER" id="PTHR43591:SF24">
    <property type="entry name" value="2-METHOXY-6-POLYPRENYL-1,4-BENZOQUINOL METHYLASE, MITOCHONDRIAL"/>
    <property type="match status" value="1"/>
</dbReference>
<proteinExistence type="predicted"/>
<feature type="compositionally biased region" description="Low complexity" evidence="1">
    <location>
        <begin position="21"/>
        <end position="31"/>
    </location>
</feature>
<feature type="region of interest" description="Disordered" evidence="1">
    <location>
        <begin position="858"/>
        <end position="886"/>
    </location>
</feature>
<feature type="region of interest" description="Disordered" evidence="1">
    <location>
        <begin position="396"/>
        <end position="536"/>
    </location>
</feature>
<feature type="compositionally biased region" description="Polar residues" evidence="1">
    <location>
        <begin position="1038"/>
        <end position="1057"/>
    </location>
</feature>
<dbReference type="Proteomes" id="UP000284706">
    <property type="component" value="Unassembled WGS sequence"/>
</dbReference>
<dbReference type="PANTHER" id="PTHR43591">
    <property type="entry name" value="METHYLTRANSFERASE"/>
    <property type="match status" value="1"/>
</dbReference>
<evidence type="ECO:0000259" key="2">
    <source>
        <dbReference type="Pfam" id="PF13649"/>
    </source>
</evidence>
<dbReference type="InParanoid" id="A0A409Y1A2"/>
<feature type="compositionally biased region" description="Low complexity" evidence="1">
    <location>
        <begin position="202"/>
        <end position="216"/>
    </location>
</feature>